<dbReference type="SMART" id="SM00487">
    <property type="entry name" value="DEXDc"/>
    <property type="match status" value="1"/>
</dbReference>
<evidence type="ECO:0000256" key="3">
    <source>
        <dbReference type="ARBA" id="ARBA00022806"/>
    </source>
</evidence>
<protein>
    <submittedName>
        <fullName evidence="7">Uncharacterized protein</fullName>
    </submittedName>
</protein>
<feature type="domain" description="Helicase C-terminal" evidence="6">
    <location>
        <begin position="299"/>
        <end position="449"/>
    </location>
</feature>
<evidence type="ECO:0000256" key="4">
    <source>
        <dbReference type="ARBA" id="ARBA00022840"/>
    </source>
</evidence>
<dbReference type="InterPro" id="IPR044742">
    <property type="entry name" value="DEAD/DEAH_RhlB"/>
</dbReference>
<dbReference type="InterPro" id="IPR050547">
    <property type="entry name" value="DEAD_box_RNA_helicases"/>
</dbReference>
<proteinExistence type="predicted"/>
<dbReference type="GO" id="GO:0005524">
    <property type="term" value="F:ATP binding"/>
    <property type="evidence" value="ECO:0007669"/>
    <property type="project" value="UniProtKB-KW"/>
</dbReference>
<dbReference type="Proteomes" id="UP001190700">
    <property type="component" value="Unassembled WGS sequence"/>
</dbReference>
<sequence>MAFRAKVSTKTVQAVSVGGTATQADDVTDDGEAKAAEKFASLGVDPFLTRALTSDKYDKATDVQVAAIPPILAGENVALQSHTGSGKTLAYLLPLMTRAIAFDRENTQGGKAQPVQLIVVAPSRELAMQITRQAELLVGSERKSLVQQAIGGANPNRQKEGLRRNSPMVVVGTPGRICELSRSGHLGMHQTPLLVLDEVDELQRECFKLDMDRIMQHMGKKVSGGPQTVIVSATLTKDTLTKTAGWCPSPTHLTVSLRGNVHSGDNPIEAEAQRLQDLELPQTLEHLWISTTRRDRVHDLRRAIYAVDAQHALIFMNFGRRLDDTAAKLSARGLKVEALHGGLGKQERQQVLRDFTKGSVRALLTTDVASRGLDMPECDAVFNLELPSDGIDYAHRAGRTGRMGREGIVISCAEPGEEFVVSKIARKLAIDIKDAKVGHGRLKISGDLPDSS</sequence>
<keyword evidence="2" id="KW-0378">Hydrolase</keyword>
<dbReference type="SMART" id="SM00490">
    <property type="entry name" value="HELICc"/>
    <property type="match status" value="1"/>
</dbReference>
<keyword evidence="1" id="KW-0547">Nucleotide-binding</keyword>
<dbReference type="PROSITE" id="PS51194">
    <property type="entry name" value="HELICASE_CTER"/>
    <property type="match status" value="1"/>
</dbReference>
<comment type="caution">
    <text evidence="7">The sequence shown here is derived from an EMBL/GenBank/DDBJ whole genome shotgun (WGS) entry which is preliminary data.</text>
</comment>
<organism evidence="7 8">
    <name type="scientific">Cymbomonas tetramitiformis</name>
    <dbReference type="NCBI Taxonomy" id="36881"/>
    <lineage>
        <taxon>Eukaryota</taxon>
        <taxon>Viridiplantae</taxon>
        <taxon>Chlorophyta</taxon>
        <taxon>Pyramimonadophyceae</taxon>
        <taxon>Pyramimonadales</taxon>
        <taxon>Pyramimonadaceae</taxon>
        <taxon>Cymbomonas</taxon>
    </lineage>
</organism>
<name>A0AAE0LCZ5_9CHLO</name>
<dbReference type="SUPFAM" id="SSF52540">
    <property type="entry name" value="P-loop containing nucleoside triphosphate hydrolases"/>
    <property type="match status" value="1"/>
</dbReference>
<dbReference type="InterPro" id="IPR001650">
    <property type="entry name" value="Helicase_C-like"/>
</dbReference>
<evidence type="ECO:0000259" key="6">
    <source>
        <dbReference type="PROSITE" id="PS51194"/>
    </source>
</evidence>
<dbReference type="CDD" id="cd18787">
    <property type="entry name" value="SF2_C_DEAD"/>
    <property type="match status" value="1"/>
</dbReference>
<evidence type="ECO:0000256" key="1">
    <source>
        <dbReference type="ARBA" id="ARBA00022741"/>
    </source>
</evidence>
<dbReference type="PANTHER" id="PTHR47963">
    <property type="entry name" value="DEAD-BOX ATP-DEPENDENT RNA HELICASE 47, MITOCHONDRIAL"/>
    <property type="match status" value="1"/>
</dbReference>
<evidence type="ECO:0000313" key="8">
    <source>
        <dbReference type="Proteomes" id="UP001190700"/>
    </source>
</evidence>
<keyword evidence="8" id="KW-1185">Reference proteome</keyword>
<dbReference type="GO" id="GO:0016787">
    <property type="term" value="F:hydrolase activity"/>
    <property type="evidence" value="ECO:0007669"/>
    <property type="project" value="UniProtKB-KW"/>
</dbReference>
<reference evidence="7 8" key="1">
    <citation type="journal article" date="2015" name="Genome Biol. Evol.">
        <title>Comparative Genomics of a Bacterivorous Green Alga Reveals Evolutionary Causalities and Consequences of Phago-Mixotrophic Mode of Nutrition.</title>
        <authorList>
            <person name="Burns J.A."/>
            <person name="Paasch A."/>
            <person name="Narechania A."/>
            <person name="Kim E."/>
        </authorList>
    </citation>
    <scope>NUCLEOTIDE SEQUENCE [LARGE SCALE GENOMIC DNA]</scope>
    <source>
        <strain evidence="7 8">PLY_AMNH</strain>
    </source>
</reference>
<evidence type="ECO:0000313" key="7">
    <source>
        <dbReference type="EMBL" id="KAK3280547.1"/>
    </source>
</evidence>
<feature type="domain" description="Helicase ATP-binding" evidence="5">
    <location>
        <begin position="68"/>
        <end position="253"/>
    </location>
</feature>
<accession>A0AAE0LCZ5</accession>
<keyword evidence="4" id="KW-0067">ATP-binding</keyword>
<dbReference type="PANTHER" id="PTHR47963:SF3">
    <property type="entry name" value="DEAD-BOX ATP-DEPENDENT RNA HELICASE 47, MITOCHONDRIAL"/>
    <property type="match status" value="1"/>
</dbReference>
<dbReference type="Pfam" id="PF00271">
    <property type="entry name" value="Helicase_C"/>
    <property type="match status" value="1"/>
</dbReference>
<dbReference type="CDD" id="cd00268">
    <property type="entry name" value="DEADc"/>
    <property type="match status" value="1"/>
</dbReference>
<dbReference type="Gene3D" id="3.40.50.300">
    <property type="entry name" value="P-loop containing nucleotide triphosphate hydrolases"/>
    <property type="match status" value="2"/>
</dbReference>
<dbReference type="InterPro" id="IPR011545">
    <property type="entry name" value="DEAD/DEAH_box_helicase_dom"/>
</dbReference>
<gene>
    <name evidence="7" type="ORF">CYMTET_11618</name>
</gene>
<evidence type="ECO:0000259" key="5">
    <source>
        <dbReference type="PROSITE" id="PS51192"/>
    </source>
</evidence>
<dbReference type="GO" id="GO:0003723">
    <property type="term" value="F:RNA binding"/>
    <property type="evidence" value="ECO:0007669"/>
    <property type="project" value="TreeGrafter"/>
</dbReference>
<dbReference type="GO" id="GO:0003724">
    <property type="term" value="F:RNA helicase activity"/>
    <property type="evidence" value="ECO:0007669"/>
    <property type="project" value="TreeGrafter"/>
</dbReference>
<dbReference type="Pfam" id="PF00270">
    <property type="entry name" value="DEAD"/>
    <property type="match status" value="1"/>
</dbReference>
<dbReference type="InterPro" id="IPR027417">
    <property type="entry name" value="P-loop_NTPase"/>
</dbReference>
<keyword evidence="3" id="KW-0347">Helicase</keyword>
<dbReference type="AlphaFoldDB" id="A0AAE0LCZ5"/>
<evidence type="ECO:0000256" key="2">
    <source>
        <dbReference type="ARBA" id="ARBA00022801"/>
    </source>
</evidence>
<dbReference type="PROSITE" id="PS51192">
    <property type="entry name" value="HELICASE_ATP_BIND_1"/>
    <property type="match status" value="1"/>
</dbReference>
<dbReference type="InterPro" id="IPR014001">
    <property type="entry name" value="Helicase_ATP-bd"/>
</dbReference>
<dbReference type="EMBL" id="LGRX02004363">
    <property type="protein sequence ID" value="KAK3280547.1"/>
    <property type="molecule type" value="Genomic_DNA"/>
</dbReference>